<dbReference type="PANTHER" id="PTHR24559:SF444">
    <property type="entry name" value="REVERSE TRANSCRIPTASE DOMAIN-CONTAINING PROTEIN"/>
    <property type="match status" value="1"/>
</dbReference>
<dbReference type="Gene3D" id="3.10.10.10">
    <property type="entry name" value="HIV Type 1 Reverse Transcriptase, subunit A, domain 1"/>
    <property type="match status" value="1"/>
</dbReference>
<reference evidence="2" key="2">
    <citation type="submission" date="2025-08" db="UniProtKB">
        <authorList>
            <consortium name="RefSeq"/>
        </authorList>
    </citation>
    <scope>IDENTIFICATION</scope>
    <source>
        <tissue evidence="2">Leaf</tissue>
    </source>
</reference>
<keyword evidence="1" id="KW-1185">Reference proteome</keyword>
<sequence>MSVTNYKARLSKLFLHALMILPTDTKRVRRFVTGLYTGIHVTMAREVEFEGALTGGRDQFVRGQSSRPTYPALSPLRGALVRPYFSAIPESSYRPPSFQVSSRGYSGHQGQTLGRQSTVLRETPAIDSVPVVREFSDVFLSDFPGMPPDRDTDFCIDLALSTQLISIPSYHMALKEFNDLKEEFLAKGFVRPSLSPWGAPGARVFSKINLRPGYHHLKIRDSVVPKTTFRTRYGHYEFLHGGARVAFESCASDLTGTEALC</sequence>
<dbReference type="InterPro" id="IPR043502">
    <property type="entry name" value="DNA/RNA_pol_sf"/>
</dbReference>
<evidence type="ECO:0000313" key="2">
    <source>
        <dbReference type="RefSeq" id="XP_009799435.1"/>
    </source>
</evidence>
<reference evidence="1" key="1">
    <citation type="journal article" date="2013" name="Genome Biol.">
        <title>Reference genomes and transcriptomes of Nicotiana sylvestris and Nicotiana tomentosiformis.</title>
        <authorList>
            <person name="Sierro N."/>
            <person name="Battey J.N."/>
            <person name="Ouadi S."/>
            <person name="Bovet L."/>
            <person name="Goepfert S."/>
            <person name="Bakaher N."/>
            <person name="Peitsch M.C."/>
            <person name="Ivanov N.V."/>
        </authorList>
    </citation>
    <scope>NUCLEOTIDE SEQUENCE [LARGE SCALE GENOMIC DNA]</scope>
</reference>
<name>A0A1U7YKS5_NICSY</name>
<dbReference type="PANTHER" id="PTHR24559">
    <property type="entry name" value="TRANSPOSON TY3-I GAG-POL POLYPROTEIN"/>
    <property type="match status" value="1"/>
</dbReference>
<dbReference type="InterPro" id="IPR053134">
    <property type="entry name" value="RNA-dir_DNA_polymerase"/>
</dbReference>
<dbReference type="eggNOG" id="KOG0017">
    <property type="taxonomic scope" value="Eukaryota"/>
</dbReference>
<gene>
    <name evidence="2" type="primary">LOC104245517</name>
</gene>
<dbReference type="SUPFAM" id="SSF56672">
    <property type="entry name" value="DNA/RNA polymerases"/>
    <property type="match status" value="1"/>
</dbReference>
<protein>
    <submittedName>
        <fullName evidence="2">Uncharacterized protein LOC104245517</fullName>
    </submittedName>
</protein>
<dbReference type="AlphaFoldDB" id="A0A1U7YKS5"/>
<accession>A0A1U7YKS5</accession>
<dbReference type="Proteomes" id="UP000189701">
    <property type="component" value="Unplaced"/>
</dbReference>
<organism evidence="1 2">
    <name type="scientific">Nicotiana sylvestris</name>
    <name type="common">Wood tobacco</name>
    <name type="synonym">South American tobacco</name>
    <dbReference type="NCBI Taxonomy" id="4096"/>
    <lineage>
        <taxon>Eukaryota</taxon>
        <taxon>Viridiplantae</taxon>
        <taxon>Streptophyta</taxon>
        <taxon>Embryophyta</taxon>
        <taxon>Tracheophyta</taxon>
        <taxon>Spermatophyta</taxon>
        <taxon>Magnoliopsida</taxon>
        <taxon>eudicotyledons</taxon>
        <taxon>Gunneridae</taxon>
        <taxon>Pentapetalae</taxon>
        <taxon>asterids</taxon>
        <taxon>lamiids</taxon>
        <taxon>Solanales</taxon>
        <taxon>Solanaceae</taxon>
        <taxon>Nicotianoideae</taxon>
        <taxon>Nicotianeae</taxon>
        <taxon>Nicotiana</taxon>
    </lineage>
</organism>
<dbReference type="RefSeq" id="XP_009799435.1">
    <property type="nucleotide sequence ID" value="XM_009801133.1"/>
</dbReference>
<evidence type="ECO:0000313" key="1">
    <source>
        <dbReference type="Proteomes" id="UP000189701"/>
    </source>
</evidence>
<proteinExistence type="predicted"/>
<dbReference type="STRING" id="4096.A0A1U7YKS5"/>